<dbReference type="EMBL" id="ACHA02000011">
    <property type="protein sequence ID" value="EFK57418.1"/>
    <property type="molecule type" value="Genomic_DNA"/>
</dbReference>
<dbReference type="AlphaFoldDB" id="D7VNC1"/>
<proteinExistence type="predicted"/>
<sequence>MERYANRNGDSGIFGYEIGSNFILIQFTTGSVYEYTYASAGMNHIENMKSLALSGSGLNSYIMKNVRTKYSRKIR</sequence>
<dbReference type="OrthoDB" id="7775479at2"/>
<reference evidence="1" key="1">
    <citation type="submission" date="2010-07" db="EMBL/GenBank/DDBJ databases">
        <authorList>
            <person name="Muzny D."/>
            <person name="Qin X."/>
            <person name="Buhay C."/>
            <person name="Dugan-Rocha S."/>
            <person name="Ding Y."/>
            <person name="Chen G."/>
            <person name="Hawes A."/>
            <person name="Holder M."/>
            <person name="Jhangiani S."/>
            <person name="Johnson A."/>
            <person name="Khan Z."/>
            <person name="Li Z."/>
            <person name="Liu W."/>
            <person name="Liu X."/>
            <person name="Perez L."/>
            <person name="Shen H."/>
            <person name="Wang Q."/>
            <person name="Watt J."/>
            <person name="Xi L."/>
            <person name="Xin Y."/>
            <person name="Zhou J."/>
            <person name="Deng J."/>
            <person name="Jiang H."/>
            <person name="Liu Y."/>
            <person name="Qu J."/>
            <person name="Song X.-Z."/>
            <person name="Zhang L."/>
            <person name="Villasana D."/>
            <person name="Johnson A."/>
            <person name="Liu J."/>
            <person name="Liyanage D."/>
            <person name="Lorensuhewa L."/>
            <person name="Robinson T."/>
            <person name="Song A."/>
            <person name="Song B.-B."/>
            <person name="Dinh H."/>
            <person name="Thornton R."/>
            <person name="Coyle M."/>
            <person name="Francisco L."/>
            <person name="Jackson L."/>
            <person name="Javaid M."/>
            <person name="Korchina V."/>
            <person name="Kovar C."/>
            <person name="Mata R."/>
            <person name="Mathew T."/>
            <person name="Ngo R."/>
            <person name="Nguyen L."/>
            <person name="Nguyen N."/>
            <person name="Okwuonu G."/>
            <person name="Ongeri F."/>
            <person name="Pham C."/>
            <person name="Simmons D."/>
            <person name="Wilczek-Boney K."/>
            <person name="Hale W."/>
            <person name="Jakkamsetti A."/>
            <person name="Pham P."/>
            <person name="Ruth R."/>
            <person name="San Lucas F."/>
            <person name="Warren J."/>
            <person name="Zhang J."/>
            <person name="Zhao Z."/>
            <person name="Zhou C."/>
            <person name="Zhu D."/>
            <person name="Lee S."/>
            <person name="Bess C."/>
            <person name="Blankenburg K."/>
            <person name="Forbes L."/>
            <person name="Fu Q."/>
            <person name="Gubbala S."/>
            <person name="Hirani K."/>
            <person name="Jayaseelan J.C."/>
            <person name="Lara F."/>
            <person name="Munidasa M."/>
            <person name="Palculict T."/>
            <person name="Patil S."/>
            <person name="Pu L.-L."/>
            <person name="Saada N."/>
            <person name="Tang L."/>
            <person name="Weissenberger G."/>
            <person name="Zhu Y."/>
            <person name="Hemphill L."/>
            <person name="Shang Y."/>
            <person name="Youmans B."/>
            <person name="Ayvaz T."/>
            <person name="Ross M."/>
            <person name="Santibanez J."/>
            <person name="Aqrawi P."/>
            <person name="Gross S."/>
            <person name="Joshi V."/>
            <person name="Fowler G."/>
            <person name="Nazareth L."/>
            <person name="Reid J."/>
            <person name="Worley K."/>
            <person name="Petrosino J."/>
            <person name="Highlander S."/>
            <person name="Gibbs R."/>
        </authorList>
    </citation>
    <scope>NUCLEOTIDE SEQUENCE [LARGE SCALE GENOMIC DNA]</scope>
    <source>
        <strain evidence="1">ATCC 33861</strain>
    </source>
</reference>
<organism evidence="1 2">
    <name type="scientific">Sphingobacterium spiritivorum ATCC 33861</name>
    <dbReference type="NCBI Taxonomy" id="525373"/>
    <lineage>
        <taxon>Bacteria</taxon>
        <taxon>Pseudomonadati</taxon>
        <taxon>Bacteroidota</taxon>
        <taxon>Sphingobacteriia</taxon>
        <taxon>Sphingobacteriales</taxon>
        <taxon>Sphingobacteriaceae</taxon>
        <taxon>Sphingobacterium</taxon>
    </lineage>
</organism>
<keyword evidence="2" id="KW-1185">Reference proteome</keyword>
<protein>
    <recommendedName>
        <fullName evidence="3">KTSC domain-containing protein</fullName>
    </recommendedName>
</protein>
<evidence type="ECO:0008006" key="3">
    <source>
        <dbReference type="Google" id="ProtNLM"/>
    </source>
</evidence>
<dbReference type="STRING" id="525373.HMPREF0766_12491"/>
<dbReference type="eggNOG" id="ENOG5033E1U">
    <property type="taxonomic scope" value="Bacteria"/>
</dbReference>
<name>D7VNC1_SPHSI</name>
<evidence type="ECO:0000313" key="1">
    <source>
        <dbReference type="EMBL" id="EFK57418.1"/>
    </source>
</evidence>
<dbReference type="Proteomes" id="UP000006258">
    <property type="component" value="Unassembled WGS sequence"/>
</dbReference>
<evidence type="ECO:0000313" key="2">
    <source>
        <dbReference type="Proteomes" id="UP000006258"/>
    </source>
</evidence>
<gene>
    <name evidence="1" type="ORF">HMPREF0766_12491</name>
</gene>
<accession>D7VNC1</accession>
<comment type="caution">
    <text evidence="1">The sequence shown here is derived from an EMBL/GenBank/DDBJ whole genome shotgun (WGS) entry which is preliminary data.</text>
</comment>
<dbReference type="HOGENOM" id="CLU_185804_0_0_10"/>